<gene>
    <name evidence="10" type="ORF">NCTC11820_00553</name>
</gene>
<feature type="transmembrane region" description="Helical" evidence="9">
    <location>
        <begin position="229"/>
        <end position="251"/>
    </location>
</feature>
<dbReference type="OMA" id="VGMASKY"/>
<dbReference type="Gene3D" id="1.20.1740.10">
    <property type="entry name" value="Amino acid/polyamine transporter I"/>
    <property type="match status" value="1"/>
</dbReference>
<dbReference type="Proteomes" id="UP000250245">
    <property type="component" value="Unassembled WGS sequence"/>
</dbReference>
<reference evidence="10 11" key="1">
    <citation type="submission" date="2018-06" db="EMBL/GenBank/DDBJ databases">
        <authorList>
            <consortium name="Pathogen Informatics"/>
            <person name="Doyle S."/>
        </authorList>
    </citation>
    <scope>NUCLEOTIDE SEQUENCE [LARGE SCALE GENOMIC DNA]</scope>
    <source>
        <strain evidence="10 11">NCTC11820</strain>
    </source>
</reference>
<dbReference type="PANTHER" id="PTHR30330">
    <property type="entry name" value="AGSS FAMILY TRANSPORTER, SODIUM-ALANINE"/>
    <property type="match status" value="1"/>
</dbReference>
<comment type="caution">
    <text evidence="9">Lacks conserved residue(s) required for the propagation of feature annotation.</text>
</comment>
<dbReference type="Pfam" id="PF01235">
    <property type="entry name" value="Na_Ala_symp"/>
    <property type="match status" value="1"/>
</dbReference>
<dbReference type="GO" id="GO:0005283">
    <property type="term" value="F:amino acid:sodium symporter activity"/>
    <property type="evidence" value="ECO:0007669"/>
    <property type="project" value="InterPro"/>
</dbReference>
<comment type="subcellular location">
    <subcellularLocation>
        <location evidence="1 9">Cell membrane</location>
        <topology evidence="1 9">Multi-pass membrane protein</topology>
    </subcellularLocation>
</comment>
<dbReference type="RefSeq" id="WP_013188607.1">
    <property type="nucleotide sequence ID" value="NZ_CP068112.1"/>
</dbReference>
<keyword evidence="3 9" id="KW-0813">Transport</keyword>
<feature type="transmembrane region" description="Helical" evidence="9">
    <location>
        <begin position="160"/>
        <end position="179"/>
    </location>
</feature>
<keyword evidence="8 9" id="KW-0472">Membrane</keyword>
<accession>A0A2X3ARF4</accession>
<evidence type="ECO:0000313" key="10">
    <source>
        <dbReference type="EMBL" id="SQB64220.1"/>
    </source>
</evidence>
<dbReference type="FunFam" id="1.20.1740.10:FF:000004">
    <property type="entry name" value="Sodium:alanine symporter family protein"/>
    <property type="match status" value="1"/>
</dbReference>
<keyword evidence="7 9" id="KW-1133">Transmembrane helix</keyword>
<evidence type="ECO:0000256" key="6">
    <source>
        <dbReference type="ARBA" id="ARBA00022847"/>
    </source>
</evidence>
<dbReference type="PANTHER" id="PTHR30330:SF3">
    <property type="entry name" value="TRANSCRIPTIONAL REGULATOR, LRP FAMILY"/>
    <property type="match status" value="1"/>
</dbReference>
<keyword evidence="4 9" id="KW-1003">Cell membrane</keyword>
<evidence type="ECO:0000256" key="3">
    <source>
        <dbReference type="ARBA" id="ARBA00022448"/>
    </source>
</evidence>
<feature type="transmembrane region" description="Helical" evidence="9">
    <location>
        <begin position="257"/>
        <end position="283"/>
    </location>
</feature>
<dbReference type="GO" id="GO:0005886">
    <property type="term" value="C:plasma membrane"/>
    <property type="evidence" value="ECO:0007669"/>
    <property type="project" value="UniProtKB-SubCell"/>
</dbReference>
<dbReference type="InterPro" id="IPR001463">
    <property type="entry name" value="Na/Ala_symport"/>
</dbReference>
<evidence type="ECO:0000313" key="11">
    <source>
        <dbReference type="Proteomes" id="UP000250245"/>
    </source>
</evidence>
<evidence type="ECO:0000256" key="5">
    <source>
        <dbReference type="ARBA" id="ARBA00022692"/>
    </source>
</evidence>
<keyword evidence="6 9" id="KW-0769">Symport</keyword>
<name>A0A2X3ARF4_9ACTO</name>
<dbReference type="GeneID" id="55564303"/>
<keyword evidence="5 9" id="KW-0812">Transmembrane</keyword>
<protein>
    <submittedName>
        <fullName evidence="10">Na+/alanine symporter</fullName>
    </submittedName>
</protein>
<dbReference type="EMBL" id="UASJ01000001">
    <property type="protein sequence ID" value="SQB64220.1"/>
    <property type="molecule type" value="Genomic_DNA"/>
</dbReference>
<evidence type="ECO:0000256" key="8">
    <source>
        <dbReference type="ARBA" id="ARBA00023136"/>
    </source>
</evidence>
<organism evidence="10 11">
    <name type="scientific">Mobiluncus curtisii</name>
    <dbReference type="NCBI Taxonomy" id="2051"/>
    <lineage>
        <taxon>Bacteria</taxon>
        <taxon>Bacillati</taxon>
        <taxon>Actinomycetota</taxon>
        <taxon>Actinomycetes</taxon>
        <taxon>Actinomycetales</taxon>
        <taxon>Actinomycetaceae</taxon>
        <taxon>Mobiluncus</taxon>
    </lineage>
</organism>
<dbReference type="NCBIfam" id="TIGR00835">
    <property type="entry name" value="agcS"/>
    <property type="match status" value="1"/>
</dbReference>
<dbReference type="PRINTS" id="PR00175">
    <property type="entry name" value="NAALASMPORT"/>
</dbReference>
<feature type="transmembrane region" description="Helical" evidence="9">
    <location>
        <begin position="376"/>
        <end position="396"/>
    </location>
</feature>
<evidence type="ECO:0000256" key="2">
    <source>
        <dbReference type="ARBA" id="ARBA00009261"/>
    </source>
</evidence>
<evidence type="ECO:0000256" key="1">
    <source>
        <dbReference type="ARBA" id="ARBA00004651"/>
    </source>
</evidence>
<evidence type="ECO:0000256" key="4">
    <source>
        <dbReference type="ARBA" id="ARBA00022475"/>
    </source>
</evidence>
<comment type="similarity">
    <text evidence="2 9">Belongs to the alanine or glycine:cation symporter (AGCS) (TC 2.A.25) family.</text>
</comment>
<feature type="transmembrane region" description="Helical" evidence="9">
    <location>
        <begin position="325"/>
        <end position="345"/>
    </location>
</feature>
<evidence type="ECO:0000256" key="7">
    <source>
        <dbReference type="ARBA" id="ARBA00022989"/>
    </source>
</evidence>
<feature type="transmembrane region" description="Helical" evidence="9">
    <location>
        <begin position="14"/>
        <end position="34"/>
    </location>
</feature>
<proteinExistence type="inferred from homology"/>
<sequence length="476" mass="50412">MDKFLEVLSTVDSFVWGPFFLIPLLLGTGLWLTIRLAGLQFRKLGPAMHLALLKRDEAAGDSAAGKQPLDDTIEGDISHYQALTTALAATVGVGNIAGVATAIHIGGPGAVFWMWITGLFGMASKYSEAFMAVRFRTKDAKGEMSGGPQYYLEKVTNVKWLGRTLAVAFAVFAIIASLGTGNLTQANSVATQLQASFGINPWMTGLFMAALTGIVLLGGVKSIGRVTSAFVPIMIILYVGAALIVLGLHLAEIPDALALIFHDAFTGTAATGGFVGSTFMIVVQYGVARGIFSNESGMGTSAIAAAAARTREPVRQGLVSMTQTFIDTIIVVSMTALVIVVTGAWKATDADGNPLDGSPLTAEAFNLGFPGGQGHFVVAISLVFFAFSTVLGWAYYGERCVERLFGLNAVTVYRVLFAIVIFVGCITELKVAWTLADITNGLMALPNLIGLILASGLIAHETRAYLKRDPKLRESR</sequence>
<evidence type="ECO:0000256" key="9">
    <source>
        <dbReference type="RuleBase" id="RU363064"/>
    </source>
</evidence>
<feature type="transmembrane region" description="Helical" evidence="9">
    <location>
        <begin position="199"/>
        <end position="217"/>
    </location>
</feature>
<dbReference type="AlphaFoldDB" id="A0A2X3ARF4"/>